<evidence type="ECO:0000256" key="1">
    <source>
        <dbReference type="SAM" id="MobiDB-lite"/>
    </source>
</evidence>
<reference evidence="2 3" key="1">
    <citation type="submission" date="2015-08" db="EMBL/GenBank/DDBJ databases">
        <authorList>
            <person name="Babu N.S."/>
            <person name="Beckwith C.J."/>
            <person name="Beseler K.G."/>
            <person name="Brison A."/>
            <person name="Carone J.V."/>
            <person name="Caskin T.P."/>
            <person name="Diamond M."/>
            <person name="Durham M.E."/>
            <person name="Foxe J.M."/>
            <person name="Go M."/>
            <person name="Henderson B.A."/>
            <person name="Jones I.B."/>
            <person name="McGettigan J.A."/>
            <person name="Micheletti S.J."/>
            <person name="Nasrallah M.E."/>
            <person name="Ortiz D."/>
            <person name="Piller C.R."/>
            <person name="Privatt S.R."/>
            <person name="Schneider S.L."/>
            <person name="Sharp S."/>
            <person name="Smith T.C."/>
            <person name="Stanton J.D."/>
            <person name="Ullery H.E."/>
            <person name="Wilson R.J."/>
            <person name="Serrano M.G."/>
            <person name="Buck G."/>
            <person name="Lee V."/>
            <person name="Wang Y."/>
            <person name="Carvalho R."/>
            <person name="Voegtly L."/>
            <person name="Shi R."/>
            <person name="Duckworth R."/>
            <person name="Johnson A."/>
            <person name="Loviza R."/>
            <person name="Walstead R."/>
            <person name="Shah Z."/>
            <person name="Kiflezghi M."/>
            <person name="Wade K."/>
            <person name="Ball S.L."/>
            <person name="Bradley K.W."/>
            <person name="Asai D.J."/>
            <person name="Bowman C.A."/>
            <person name="Russell D.A."/>
            <person name="Pope W.H."/>
            <person name="Jacobs-Sera D."/>
            <person name="Hendrix R.W."/>
            <person name="Hatfull G.F."/>
        </authorList>
    </citation>
    <scope>NUCLEOTIDE SEQUENCE [LARGE SCALE GENOMIC DNA]</scope>
    <source>
        <strain evidence="2 3">DSM 27648</strain>
    </source>
</reference>
<name>A0A0K1PXP9_9BACT</name>
<proteinExistence type="predicted"/>
<accession>A0A0K1PXP9</accession>
<feature type="compositionally biased region" description="Basic and acidic residues" evidence="1">
    <location>
        <begin position="41"/>
        <end position="55"/>
    </location>
</feature>
<gene>
    <name evidence="2" type="ORF">AKJ09_04946</name>
</gene>
<feature type="compositionally biased region" description="Basic and acidic residues" evidence="1">
    <location>
        <begin position="1"/>
        <end position="21"/>
    </location>
</feature>
<dbReference type="EMBL" id="CP012333">
    <property type="protein sequence ID" value="AKU98282.1"/>
    <property type="molecule type" value="Genomic_DNA"/>
</dbReference>
<protein>
    <submittedName>
        <fullName evidence="2">Uncharacterized protein</fullName>
    </submittedName>
</protein>
<evidence type="ECO:0000313" key="3">
    <source>
        <dbReference type="Proteomes" id="UP000064967"/>
    </source>
</evidence>
<dbReference type="KEGG" id="llu:AKJ09_04946"/>
<sequence length="66" mass="7471">MRPGKSRENGKGFAAPEEKRTPRILSRPRAPHRRPLLGKPQPERRRTVRAEECRSRHGSGRGTSSS</sequence>
<dbReference type="AlphaFoldDB" id="A0A0K1PXP9"/>
<dbReference type="Proteomes" id="UP000064967">
    <property type="component" value="Chromosome"/>
</dbReference>
<keyword evidence="3" id="KW-1185">Reference proteome</keyword>
<evidence type="ECO:0000313" key="2">
    <source>
        <dbReference type="EMBL" id="AKU98282.1"/>
    </source>
</evidence>
<feature type="region of interest" description="Disordered" evidence="1">
    <location>
        <begin position="1"/>
        <end position="66"/>
    </location>
</feature>
<organism evidence="2 3">
    <name type="scientific">Labilithrix luteola</name>
    <dbReference type="NCBI Taxonomy" id="1391654"/>
    <lineage>
        <taxon>Bacteria</taxon>
        <taxon>Pseudomonadati</taxon>
        <taxon>Myxococcota</taxon>
        <taxon>Polyangia</taxon>
        <taxon>Polyangiales</taxon>
        <taxon>Labilitrichaceae</taxon>
        <taxon>Labilithrix</taxon>
    </lineage>
</organism>
<dbReference type="STRING" id="1391654.AKJ09_04946"/>